<dbReference type="EMBL" id="SHOA02000010">
    <property type="protein sequence ID" value="TDH70128.1"/>
    <property type="molecule type" value="Genomic_DNA"/>
</dbReference>
<dbReference type="KEGG" id="blac:94347745"/>
<evidence type="ECO:0000313" key="2">
    <source>
        <dbReference type="Proteomes" id="UP000294530"/>
    </source>
</evidence>
<dbReference type="Proteomes" id="UP000294530">
    <property type="component" value="Unassembled WGS sequence"/>
</dbReference>
<evidence type="ECO:0000313" key="1">
    <source>
        <dbReference type="EMBL" id="TDH70128.1"/>
    </source>
</evidence>
<comment type="caution">
    <text evidence="1">The sequence shown here is derived from an EMBL/GenBank/DDBJ whole genome shotgun (WGS) entry which is preliminary data.</text>
</comment>
<dbReference type="GeneID" id="94347745"/>
<name>A0A976FNM9_BRELC</name>
<keyword evidence="2" id="KW-1185">Reference proteome</keyword>
<accession>A0A976FNM9</accession>
<organism evidence="1 2">
    <name type="scientific">Bremia lactucae</name>
    <name type="common">Lettuce downy mildew</name>
    <dbReference type="NCBI Taxonomy" id="4779"/>
    <lineage>
        <taxon>Eukaryota</taxon>
        <taxon>Sar</taxon>
        <taxon>Stramenopiles</taxon>
        <taxon>Oomycota</taxon>
        <taxon>Peronosporomycetes</taxon>
        <taxon>Peronosporales</taxon>
        <taxon>Peronosporaceae</taxon>
        <taxon>Bremia</taxon>
    </lineage>
</organism>
<gene>
    <name evidence="1" type="ORF">CCR75_003983</name>
</gene>
<dbReference type="RefSeq" id="XP_067819627.1">
    <property type="nucleotide sequence ID" value="XM_067962074.1"/>
</dbReference>
<dbReference type="AlphaFoldDB" id="A0A976FNM9"/>
<proteinExistence type="predicted"/>
<sequence length="206" mass="23117">MYKRFWVKMSRLDIDIVVSYLDDQTNIVSQECKDQCKTEEIPSSISAIGRYLLAGAQLPLNSQADNDKCSCKLKPCPCIFIHDFKVKSEFPVLRAKSDNGEILLQTIHRAAQKYNLCSWILGIICQEDAHNRALVVNNTSTKTIIKNTIIVTNSMGDFLLAGATDNKNARWIQVHLGEHDAPLYGTMASDLPKKYEPKAPTCSPRN</sequence>
<protein>
    <submittedName>
        <fullName evidence="1">Uncharacterized protein</fullName>
    </submittedName>
</protein>
<reference evidence="1 2" key="1">
    <citation type="journal article" date="2021" name="Genome Biol.">
        <title>AFLAP: assembly-free linkage analysis pipeline using k-mers from genome sequencing data.</title>
        <authorList>
            <person name="Fletcher K."/>
            <person name="Zhang L."/>
            <person name="Gil J."/>
            <person name="Han R."/>
            <person name="Cavanaugh K."/>
            <person name="Michelmore R."/>
        </authorList>
    </citation>
    <scope>NUCLEOTIDE SEQUENCE [LARGE SCALE GENOMIC DNA]</scope>
    <source>
        <strain evidence="1 2">SF5</strain>
    </source>
</reference>